<dbReference type="RefSeq" id="WP_170394593.1">
    <property type="nucleotide sequence ID" value="NZ_AMWJ02000001.1"/>
</dbReference>
<dbReference type="Proteomes" id="UP000010448">
    <property type="component" value="Unassembled WGS sequence"/>
</dbReference>
<feature type="region of interest" description="Disordered" evidence="1">
    <location>
        <begin position="1"/>
        <end position="66"/>
    </location>
</feature>
<dbReference type="InterPro" id="IPR049675">
    <property type="entry name" value="QatB"/>
</dbReference>
<proteinExistence type="predicted"/>
<name>A0A7K4EEK1_9PSED</name>
<dbReference type="NCBIfam" id="NF041924">
    <property type="entry name" value="QatB"/>
    <property type="match status" value="1"/>
</dbReference>
<evidence type="ECO:0000313" key="2">
    <source>
        <dbReference type="EMBL" id="NNJ15820.1"/>
    </source>
</evidence>
<accession>A0A7K4EEK1</accession>
<feature type="compositionally biased region" description="Low complexity" evidence="1">
    <location>
        <begin position="36"/>
        <end position="52"/>
    </location>
</feature>
<sequence length="279" mass="29348">MGTSTSSSGGKAGSPFDPEWLDQGEGGAAGAGTGDGATDADGTDGTPDGQDGNAETGQECDVAPDRRFMPARAKLGKYLAGGGRDALRGAASSMINKGMGGSARAARTMRGAAQGAGRLGEFLGAVRDGSTQQAIDWLQRVRGQNLSAEDLVLELIKEVMPDSGSIDDESLRNAGSDAMALLYQKDPDVDVFTLTDEQINSVIGFTIGNAVCNRLDEQLGQTYEKLKYSPVQVQELRNDVQEWVHGEVERIMEGLAGQQLDCQTLAQTVLQSALEVFAE</sequence>
<evidence type="ECO:0000313" key="3">
    <source>
        <dbReference type="Proteomes" id="UP000010448"/>
    </source>
</evidence>
<reference evidence="2 3" key="1">
    <citation type="journal article" date="2013" name="Genome Announc.">
        <title>Genome Sequence of Naphthalene-Degrading Soil Bacterium Pseudomonas putida CSV86.</title>
        <authorList>
            <person name="Phale P.S."/>
            <person name="Paliwal V."/>
            <person name="Raju S.C."/>
            <person name="Modak A."/>
            <person name="Purohit H.J."/>
        </authorList>
    </citation>
    <scope>NUCLEOTIDE SEQUENCE [LARGE SCALE GENOMIC DNA]</scope>
    <source>
        <strain evidence="2 3">CSV86</strain>
    </source>
</reference>
<comment type="caution">
    <text evidence="2">The sequence shown here is derived from an EMBL/GenBank/DDBJ whole genome shotgun (WGS) entry which is preliminary data.</text>
</comment>
<organism evidence="2 3">
    <name type="scientific">Pseudomonas bharatica CSV86</name>
    <dbReference type="NCBI Taxonomy" id="1005395"/>
    <lineage>
        <taxon>Bacteria</taxon>
        <taxon>Pseudomonadati</taxon>
        <taxon>Pseudomonadota</taxon>
        <taxon>Gammaproteobacteria</taxon>
        <taxon>Pseudomonadales</taxon>
        <taxon>Pseudomonadaceae</taxon>
        <taxon>Pseudomonas</taxon>
        <taxon>Pseudomonas bharatica</taxon>
    </lineage>
</organism>
<evidence type="ECO:0000256" key="1">
    <source>
        <dbReference type="SAM" id="MobiDB-lite"/>
    </source>
</evidence>
<dbReference type="AlphaFoldDB" id="A0A7K4EEK1"/>
<keyword evidence="3" id="KW-1185">Reference proteome</keyword>
<gene>
    <name evidence="2" type="ORF">CSV86_011540</name>
</gene>
<protein>
    <submittedName>
        <fullName evidence="2">Uncharacterized protein</fullName>
    </submittedName>
</protein>
<feature type="compositionally biased region" description="Gly residues" evidence="1">
    <location>
        <begin position="24"/>
        <end position="35"/>
    </location>
</feature>
<dbReference type="EMBL" id="AMWJ02000001">
    <property type="protein sequence ID" value="NNJ15820.1"/>
    <property type="molecule type" value="Genomic_DNA"/>
</dbReference>